<protein>
    <recommendedName>
        <fullName evidence="2">CHAT domain-containing protein</fullName>
    </recommendedName>
</protein>
<dbReference type="InterPro" id="IPR024983">
    <property type="entry name" value="CHAT_dom"/>
</dbReference>
<keyword evidence="4" id="KW-1185">Reference proteome</keyword>
<dbReference type="SMART" id="SM00028">
    <property type="entry name" value="TPR"/>
    <property type="match status" value="6"/>
</dbReference>
<dbReference type="SUPFAM" id="SSF81901">
    <property type="entry name" value="HCP-like"/>
    <property type="match status" value="1"/>
</dbReference>
<dbReference type="PANTHER" id="PTHR10098">
    <property type="entry name" value="RAPSYN-RELATED"/>
    <property type="match status" value="1"/>
</dbReference>
<reference evidence="3 4" key="1">
    <citation type="journal article" date="2015" name="Genome Announc.">
        <title>Draft Genome of the Euendolithic (true boring) Cyanobacterium Mastigocoleus testarum strain BC008.</title>
        <authorList>
            <person name="Guida B.S."/>
            <person name="Garcia-Pichel F."/>
        </authorList>
    </citation>
    <scope>NUCLEOTIDE SEQUENCE [LARGE SCALE GENOMIC DNA]</scope>
    <source>
        <strain evidence="3 4">BC008</strain>
    </source>
</reference>
<evidence type="ECO:0000313" key="3">
    <source>
        <dbReference type="EMBL" id="KST65734.1"/>
    </source>
</evidence>
<keyword evidence="1" id="KW-0802">TPR repeat</keyword>
<dbReference type="SUPFAM" id="SSF48452">
    <property type="entry name" value="TPR-like"/>
    <property type="match status" value="1"/>
</dbReference>
<dbReference type="Proteomes" id="UP000053372">
    <property type="component" value="Unassembled WGS sequence"/>
</dbReference>
<dbReference type="EMBL" id="LMTZ01000105">
    <property type="protein sequence ID" value="KST65734.1"/>
    <property type="molecule type" value="Genomic_DNA"/>
</dbReference>
<dbReference type="PROSITE" id="PS50005">
    <property type="entry name" value="TPR"/>
    <property type="match status" value="1"/>
</dbReference>
<dbReference type="InterPro" id="IPR019734">
    <property type="entry name" value="TPR_rpt"/>
</dbReference>
<accession>A0A0V7ZN84</accession>
<feature type="domain" description="CHAT" evidence="2">
    <location>
        <begin position="595"/>
        <end position="870"/>
    </location>
</feature>
<name>A0A0V7ZN84_9CYAN</name>
<feature type="repeat" description="TPR" evidence="1">
    <location>
        <begin position="243"/>
        <end position="276"/>
    </location>
</feature>
<organism evidence="3 4">
    <name type="scientific">Mastigocoleus testarum BC008</name>
    <dbReference type="NCBI Taxonomy" id="371196"/>
    <lineage>
        <taxon>Bacteria</taxon>
        <taxon>Bacillati</taxon>
        <taxon>Cyanobacteriota</taxon>
        <taxon>Cyanophyceae</taxon>
        <taxon>Nostocales</taxon>
        <taxon>Hapalosiphonaceae</taxon>
        <taxon>Mastigocoleus</taxon>
    </lineage>
</organism>
<comment type="caution">
    <text evidence="3">The sequence shown here is derived from an EMBL/GenBank/DDBJ whole genome shotgun (WGS) entry which is preliminary data.</text>
</comment>
<dbReference type="InterPro" id="IPR011990">
    <property type="entry name" value="TPR-like_helical_dom_sf"/>
</dbReference>
<sequence length="872" mass="97713">MRHLKINYFPVFTVLVLVTTFLCVITFPVTATVEISSEPQTVSLQQGKKLYESGRFTESVKILQQVVKKYRNQGDELQEAVALSNLALVHQKSGNLTQAQQTINESLKLLENTSTNQNLNILAPILDIQGSIQLDLGQAEQALQTWQRSEKIYQQLNNKSGIVQARINQAQAWQVLGFYHRALTTLTELQQNLESQPDSITKAVELRALGDTLQLSGNLQQSNQVLQQSLKIAQKLDSPQDISSALFSLGNTARAKQDFESAIAFYQKAAAIAPDRVTKVQALINQFTLLVNREDTTAQQLLPPIQNLLKNLPVSQTSIYARIHLAQSLLKLETKPEKVVREQFFQLSIFQLSTTAIKQAQDLGDKRAESFALGTLGNIYEKTEQFANAQSLTQQALNIALGIDTPDITYRWYWQLGRLLEKQGNIQDAIIAYDGAISNLQTLRNDLVAVNRDVQYSFKESVEPVYRESVALLLSPQNVGKTQQTDQDQTNRDQKILDKARQRIEALQLAELDDYFRQACIDAQTVILDKVVDEDNPTAAIIYPIILPQQLQVIVKIPKQPLRSYTVKKSQEEIEAVLTQLREYLLESDREEEVQALSQEVYGWLIENIESDLQNSGVKTLVFVLDGALRNVPMATLYDGQQYLIEKYAVALSLGLQLLPPKPIAEQPLQVIAAGLVEPPTEFKKFPPLPGITSEFDLINRAGVSTKQLLNQEFTSNNLEKSVNTNPFNVLHLATHGQFSSRPENTFILAADGAINVNQFDSLLRRRDEIRPEPLEMLVLSACQTATGDNRATLGLAGVSVKAGARSTLASLWHISDRSTAVLMGEFYRELATSKVTKAEALRRAQVKLLKKYPNYEYPAFWAPYVLLGNWL</sequence>
<evidence type="ECO:0000259" key="2">
    <source>
        <dbReference type="Pfam" id="PF12770"/>
    </source>
</evidence>
<proteinExistence type="predicted"/>
<evidence type="ECO:0000313" key="4">
    <source>
        <dbReference type="Proteomes" id="UP000053372"/>
    </source>
</evidence>
<dbReference type="Pfam" id="PF13424">
    <property type="entry name" value="TPR_12"/>
    <property type="match status" value="2"/>
</dbReference>
<dbReference type="Pfam" id="PF12770">
    <property type="entry name" value="CHAT"/>
    <property type="match status" value="1"/>
</dbReference>
<evidence type="ECO:0000256" key="1">
    <source>
        <dbReference type="PROSITE-ProRule" id="PRU00339"/>
    </source>
</evidence>
<gene>
    <name evidence="3" type="ORF">BC008_22125</name>
</gene>
<dbReference type="Gene3D" id="1.25.40.10">
    <property type="entry name" value="Tetratricopeptide repeat domain"/>
    <property type="match status" value="3"/>
</dbReference>
<dbReference type="PANTHER" id="PTHR10098:SF112">
    <property type="entry name" value="SLR0380 PROTEIN"/>
    <property type="match status" value="1"/>
</dbReference>
<dbReference type="AlphaFoldDB" id="A0A0V7ZN84"/>